<dbReference type="PANTHER" id="PTHR33840">
    <property type="match status" value="1"/>
</dbReference>
<reference evidence="3 4" key="1">
    <citation type="submission" date="2023-08" db="EMBL/GenBank/DDBJ databases">
        <title>Black Yeasts Isolated from many extreme environments.</title>
        <authorList>
            <person name="Coleine C."/>
            <person name="Stajich J.E."/>
            <person name="Selbmann L."/>
        </authorList>
    </citation>
    <scope>NUCLEOTIDE SEQUENCE [LARGE SCALE GENOMIC DNA]</scope>
    <source>
        <strain evidence="3 4">CCFEE 5792</strain>
    </source>
</reference>
<dbReference type="SUPFAM" id="SSF53474">
    <property type="entry name" value="alpha/beta-Hydrolases"/>
    <property type="match status" value="1"/>
</dbReference>
<evidence type="ECO:0000313" key="3">
    <source>
        <dbReference type="EMBL" id="KAK5061547.1"/>
    </source>
</evidence>
<dbReference type="InterPro" id="IPR029058">
    <property type="entry name" value="AB_hydrolase_fold"/>
</dbReference>
<organism evidence="3 4">
    <name type="scientific">Exophiala bonariae</name>
    <dbReference type="NCBI Taxonomy" id="1690606"/>
    <lineage>
        <taxon>Eukaryota</taxon>
        <taxon>Fungi</taxon>
        <taxon>Dikarya</taxon>
        <taxon>Ascomycota</taxon>
        <taxon>Pezizomycotina</taxon>
        <taxon>Eurotiomycetes</taxon>
        <taxon>Chaetothyriomycetidae</taxon>
        <taxon>Chaetothyriales</taxon>
        <taxon>Herpotrichiellaceae</taxon>
        <taxon>Exophiala</taxon>
    </lineage>
</organism>
<evidence type="ECO:0000256" key="1">
    <source>
        <dbReference type="SAM" id="MobiDB-lite"/>
    </source>
</evidence>
<dbReference type="EMBL" id="JAVRRD010000003">
    <property type="protein sequence ID" value="KAK5061547.1"/>
    <property type="molecule type" value="Genomic_DNA"/>
</dbReference>
<dbReference type="RefSeq" id="XP_064710644.1">
    <property type="nucleotide sequence ID" value="XM_064851641.1"/>
</dbReference>
<gene>
    <name evidence="3" type="ORF">LTR84_008091</name>
</gene>
<dbReference type="Pfam" id="PF09994">
    <property type="entry name" value="T6SS_Tle1-like_cat"/>
    <property type="match status" value="1"/>
</dbReference>
<keyword evidence="4" id="KW-1185">Reference proteome</keyword>
<dbReference type="AlphaFoldDB" id="A0AAV9NPC2"/>
<evidence type="ECO:0000259" key="2">
    <source>
        <dbReference type="Pfam" id="PF09994"/>
    </source>
</evidence>
<feature type="region of interest" description="Disordered" evidence="1">
    <location>
        <begin position="553"/>
        <end position="578"/>
    </location>
</feature>
<feature type="compositionally biased region" description="Low complexity" evidence="1">
    <location>
        <begin position="276"/>
        <end position="287"/>
    </location>
</feature>
<feature type="domain" description="T6SS Phospholipase effector Tle1-like catalytic" evidence="2">
    <location>
        <begin position="14"/>
        <end position="382"/>
    </location>
</feature>
<feature type="compositionally biased region" description="Basic and acidic residues" evidence="1">
    <location>
        <begin position="554"/>
        <end position="571"/>
    </location>
</feature>
<dbReference type="InterPro" id="IPR018712">
    <property type="entry name" value="Tle1-like_cat"/>
</dbReference>
<dbReference type="Proteomes" id="UP001358417">
    <property type="component" value="Unassembled WGS sequence"/>
</dbReference>
<accession>A0AAV9NPC2</accession>
<dbReference type="GeneID" id="89976256"/>
<dbReference type="PANTHER" id="PTHR33840:SF2">
    <property type="entry name" value="TLE1 PHOSPHOLIPASE DOMAIN-CONTAINING PROTEIN"/>
    <property type="match status" value="1"/>
</dbReference>
<feature type="region of interest" description="Disordered" evidence="1">
    <location>
        <begin position="243"/>
        <end position="287"/>
    </location>
</feature>
<name>A0AAV9NPC2_9EURO</name>
<feature type="compositionally biased region" description="Basic and acidic residues" evidence="1">
    <location>
        <begin position="247"/>
        <end position="259"/>
    </location>
</feature>
<evidence type="ECO:0000313" key="4">
    <source>
        <dbReference type="Proteomes" id="UP001358417"/>
    </source>
</evidence>
<proteinExistence type="predicted"/>
<protein>
    <recommendedName>
        <fullName evidence="2">T6SS Phospholipase effector Tle1-like catalytic domain-containing protein</fullName>
    </recommendedName>
</protein>
<sequence length="578" mass="65790">MASSEPIRPHQRKLFVLCFDGTNNKFSGTEKDSNILKLYRMLDRTDANVYTFYQPGIGTYVASHFMQSTSAAGRARSWYLKVKDSAFGSSFAEHVMGAYRYLMKHYSIEDDLYLFGFSRGAYTARFLAEMLDQIGLINAGNEELVRFTWKTYADWAARRNDGTIKAQLKEDKQETFSRPVRRIRFLGLFDTVNSVPKFENAWMQRTRFPYTAKPSAKVIRHAVSIDERRAKFRQDLVAVSRPQSTVKKAESASRNETDAIHPSNPAIGGQSEEVQSSNSPNLTTTLSRVNPSTHKRLLTPNFPQFPKSLFKKPPLPKVPIRLPSIPRVTEYTPRRYSGSDQGQDVNEVWFAGGHSDIGGGWRKATGETWPLSHTPLVWMIHEAEAAGLKFDAEKMANFLCIPESVDENGERKENPKIREIFLRALQESYRNGVIHDSLEKGPEVPARTANFWKMIEYLPFRRMDLQPDGSWKVIRWPLPMGEPRDIPSNANIHYSAIERMRSDPDYRPGNLIVGGGGRGVRIAPAEFGIGNWELMKWPGDPIKETFVRKTGKAQKIDHDESQVGERQHDTLVESPNEE</sequence>
<comment type="caution">
    <text evidence="3">The sequence shown here is derived from an EMBL/GenBank/DDBJ whole genome shotgun (WGS) entry which is preliminary data.</text>
</comment>